<dbReference type="AlphaFoldDB" id="A0A1Z4LRN0"/>
<evidence type="ECO:0000313" key="1">
    <source>
        <dbReference type="EMBL" id="BAY83857.1"/>
    </source>
</evidence>
<proteinExistence type="predicted"/>
<dbReference type="Proteomes" id="UP000218418">
    <property type="component" value="Chromosome"/>
</dbReference>
<protein>
    <recommendedName>
        <fullName evidence="3">DUF4351 domain-containing protein</fullName>
    </recommendedName>
</protein>
<dbReference type="OrthoDB" id="517892at2"/>
<evidence type="ECO:0000313" key="2">
    <source>
        <dbReference type="Proteomes" id="UP000218418"/>
    </source>
</evidence>
<sequence length="74" mass="8685">MRLSPLYTQRLEEAEQRGEVKGERKVVENLLRIRFGSLDEELSTIIEPLLSLPTEEFTPLLLQLSREELIQRFS</sequence>
<gene>
    <name evidence="1" type="ORF">NIES267_33510</name>
</gene>
<evidence type="ECO:0008006" key="3">
    <source>
        <dbReference type="Google" id="ProtNLM"/>
    </source>
</evidence>
<organism evidence="1 2">
    <name type="scientific">Calothrix parasitica NIES-267</name>
    <dbReference type="NCBI Taxonomy" id="1973488"/>
    <lineage>
        <taxon>Bacteria</taxon>
        <taxon>Bacillati</taxon>
        <taxon>Cyanobacteriota</taxon>
        <taxon>Cyanophyceae</taxon>
        <taxon>Nostocales</taxon>
        <taxon>Calotrichaceae</taxon>
        <taxon>Calothrix</taxon>
    </lineage>
</organism>
<reference evidence="1 2" key="1">
    <citation type="submission" date="2017-06" db="EMBL/GenBank/DDBJ databases">
        <title>Genome sequencing of cyanobaciteial culture collection at National Institute for Environmental Studies (NIES).</title>
        <authorList>
            <person name="Hirose Y."/>
            <person name="Shimura Y."/>
            <person name="Fujisawa T."/>
            <person name="Nakamura Y."/>
            <person name="Kawachi M."/>
        </authorList>
    </citation>
    <scope>NUCLEOTIDE SEQUENCE [LARGE SCALE GENOMIC DNA]</scope>
    <source>
        <strain evidence="1 2">NIES-267</strain>
    </source>
</reference>
<name>A0A1Z4LRN0_9CYAN</name>
<dbReference type="EMBL" id="AP018227">
    <property type="protein sequence ID" value="BAY83857.1"/>
    <property type="molecule type" value="Genomic_DNA"/>
</dbReference>
<keyword evidence="2" id="KW-1185">Reference proteome</keyword>
<accession>A0A1Z4LRN0</accession>